<sequence>MRTTINQLTKGKYVFFGAPEQQQGENLLVPYFTASGLSITEEDGVLSGKVQLFDISNLISKRSVYVDSQRSIEAHKLYTWPAKLGDPNAWADSKRIFFEDHLIDHPVEILFELGEDQVSWKYISPETFFEACSAASTPAEFKKIEATLDLKHKVTEQ</sequence>
<dbReference type="RefSeq" id="WP_074611152.1">
    <property type="nucleotide sequence ID" value="NZ_FNGY01000008.1"/>
</dbReference>
<protein>
    <submittedName>
        <fullName evidence="1">Uncharacterized protein</fullName>
    </submittedName>
</protein>
<dbReference type="OrthoDB" id="762245at2"/>
<dbReference type="Proteomes" id="UP000183200">
    <property type="component" value="Unassembled WGS sequence"/>
</dbReference>
<name>A0A1H0CRS4_9SPHI</name>
<gene>
    <name evidence="1" type="ORF">SAMN05421820_108201</name>
</gene>
<evidence type="ECO:0000313" key="2">
    <source>
        <dbReference type="Proteomes" id="UP000183200"/>
    </source>
</evidence>
<proteinExistence type="predicted"/>
<evidence type="ECO:0000313" key="1">
    <source>
        <dbReference type="EMBL" id="SDN60597.1"/>
    </source>
</evidence>
<accession>A0A1H0CRS4</accession>
<dbReference type="EMBL" id="FNGY01000008">
    <property type="protein sequence ID" value="SDN60597.1"/>
    <property type="molecule type" value="Genomic_DNA"/>
</dbReference>
<reference evidence="2" key="1">
    <citation type="submission" date="2016-10" db="EMBL/GenBank/DDBJ databases">
        <authorList>
            <person name="Varghese N."/>
            <person name="Submissions S."/>
        </authorList>
    </citation>
    <scope>NUCLEOTIDE SEQUENCE [LARGE SCALE GENOMIC DNA]</scope>
    <source>
        <strain evidence="2">DSM 19110</strain>
    </source>
</reference>
<organism evidence="1 2">
    <name type="scientific">Pedobacter steynii</name>
    <dbReference type="NCBI Taxonomy" id="430522"/>
    <lineage>
        <taxon>Bacteria</taxon>
        <taxon>Pseudomonadati</taxon>
        <taxon>Bacteroidota</taxon>
        <taxon>Sphingobacteriia</taxon>
        <taxon>Sphingobacteriales</taxon>
        <taxon>Sphingobacteriaceae</taxon>
        <taxon>Pedobacter</taxon>
    </lineage>
</organism>
<dbReference type="AlphaFoldDB" id="A0A1H0CRS4"/>
<keyword evidence="2" id="KW-1185">Reference proteome</keyword>